<protein>
    <submittedName>
        <fullName evidence="5">Peptide ABC transporter ATP-binding protein</fullName>
    </submittedName>
</protein>
<organism evidence="5 6">
    <name type="scientific">SAR324 cluster bacterium</name>
    <dbReference type="NCBI Taxonomy" id="2024889"/>
    <lineage>
        <taxon>Bacteria</taxon>
        <taxon>Deltaproteobacteria</taxon>
        <taxon>SAR324 cluster</taxon>
    </lineage>
</organism>
<dbReference type="SMART" id="SM00382">
    <property type="entry name" value="AAA"/>
    <property type="match status" value="1"/>
</dbReference>
<evidence type="ECO:0000256" key="1">
    <source>
        <dbReference type="ARBA" id="ARBA00022448"/>
    </source>
</evidence>
<dbReference type="EMBL" id="NZEX01000004">
    <property type="protein sequence ID" value="MAH61926.1"/>
    <property type="molecule type" value="Genomic_DNA"/>
</dbReference>
<dbReference type="CDD" id="cd03257">
    <property type="entry name" value="ABC_NikE_OppD_transporters"/>
    <property type="match status" value="1"/>
</dbReference>
<dbReference type="PROSITE" id="PS50893">
    <property type="entry name" value="ABC_TRANSPORTER_2"/>
    <property type="match status" value="1"/>
</dbReference>
<keyword evidence="2" id="KW-0547">Nucleotide-binding</keyword>
<proteinExistence type="predicted"/>
<dbReference type="GO" id="GO:0016887">
    <property type="term" value="F:ATP hydrolysis activity"/>
    <property type="evidence" value="ECO:0007669"/>
    <property type="project" value="InterPro"/>
</dbReference>
<dbReference type="Pfam" id="PF08352">
    <property type="entry name" value="oligo_HPY"/>
    <property type="match status" value="1"/>
</dbReference>
<dbReference type="InterPro" id="IPR050319">
    <property type="entry name" value="ABC_transp_ATP-bind"/>
</dbReference>
<feature type="domain" description="ABC transporter" evidence="4">
    <location>
        <begin position="7"/>
        <end position="261"/>
    </location>
</feature>
<dbReference type="InterPro" id="IPR003593">
    <property type="entry name" value="AAA+_ATPase"/>
</dbReference>
<comment type="caution">
    <text evidence="5">The sequence shown here is derived from an EMBL/GenBank/DDBJ whole genome shotgun (WGS) entry which is preliminary data.</text>
</comment>
<reference evidence="6" key="1">
    <citation type="submission" date="2017-09" db="EMBL/GenBank/DDBJ databases">
        <title>The Reconstruction of 2,631 Draft Metagenome-Assembled Genomes from the Global Oceans.</title>
        <authorList>
            <person name="Tully B.J."/>
            <person name="Graham E.D."/>
            <person name="Heidelberg J.F."/>
        </authorList>
    </citation>
    <scope>NUCLEOTIDE SEQUENCE [LARGE SCALE GENOMIC DNA]</scope>
</reference>
<dbReference type="PANTHER" id="PTHR43776">
    <property type="entry name" value="TRANSPORT ATP-BINDING PROTEIN"/>
    <property type="match status" value="1"/>
</dbReference>
<evidence type="ECO:0000313" key="6">
    <source>
        <dbReference type="Proteomes" id="UP000226525"/>
    </source>
</evidence>
<dbReference type="SUPFAM" id="SSF52540">
    <property type="entry name" value="P-loop containing nucleoside triphosphate hydrolases"/>
    <property type="match status" value="1"/>
</dbReference>
<dbReference type="InterPro" id="IPR027417">
    <property type="entry name" value="P-loop_NTPase"/>
</dbReference>
<dbReference type="NCBIfam" id="TIGR01727">
    <property type="entry name" value="oligo_HPY"/>
    <property type="match status" value="1"/>
</dbReference>
<dbReference type="Pfam" id="PF00005">
    <property type="entry name" value="ABC_tran"/>
    <property type="match status" value="1"/>
</dbReference>
<evidence type="ECO:0000259" key="4">
    <source>
        <dbReference type="PROSITE" id="PS50893"/>
    </source>
</evidence>
<keyword evidence="1" id="KW-0813">Transport</keyword>
<evidence type="ECO:0000313" key="5">
    <source>
        <dbReference type="EMBL" id="MAH61926.1"/>
    </source>
</evidence>
<sequence length="338" mass="37914">MDENNILEVDGLKKFFPNRKGFFNRISSFNKAVNDISLHIKKGETVGLVGESGSGKTTVGRCIVKLFPPTAGKIKYNFNGKILDISRTPEHQIKDFRKNFQMLFQDVYSSLDPKMRILDIVTEPLAIHNIGTQKERFNKACELITRVGLSPDDLQKYPHQFSGGQRQRIGITRALSSQPKFIVCDEPVSALDVSVQAQILNLLLDLRKDFNLSYLFIAHDLGVVKYFSDRIIVMYLGKIVEVAPAENIYTAPKHPYTEALLAAISKYKVGSERKILLQGSIPDPSKPPTGCVLQPRCKYALDVCRQKVPALLPVPNKNDSFVACHRSSELNLESYSSK</sequence>
<evidence type="ECO:0000256" key="3">
    <source>
        <dbReference type="ARBA" id="ARBA00022840"/>
    </source>
</evidence>
<gene>
    <name evidence="5" type="ORF">CMN54_00450</name>
</gene>
<evidence type="ECO:0000256" key="2">
    <source>
        <dbReference type="ARBA" id="ARBA00022741"/>
    </source>
</evidence>
<dbReference type="GO" id="GO:0055085">
    <property type="term" value="P:transmembrane transport"/>
    <property type="evidence" value="ECO:0007669"/>
    <property type="project" value="UniProtKB-ARBA"/>
</dbReference>
<dbReference type="GO" id="GO:0015833">
    <property type="term" value="P:peptide transport"/>
    <property type="evidence" value="ECO:0007669"/>
    <property type="project" value="InterPro"/>
</dbReference>
<dbReference type="AlphaFoldDB" id="A0A2D6YFI5"/>
<dbReference type="GO" id="GO:0005524">
    <property type="term" value="F:ATP binding"/>
    <property type="evidence" value="ECO:0007669"/>
    <property type="project" value="UniProtKB-KW"/>
</dbReference>
<dbReference type="InterPro" id="IPR003439">
    <property type="entry name" value="ABC_transporter-like_ATP-bd"/>
</dbReference>
<dbReference type="InterPro" id="IPR013563">
    <property type="entry name" value="Oligopep_ABC_C"/>
</dbReference>
<dbReference type="Proteomes" id="UP000226525">
    <property type="component" value="Unassembled WGS sequence"/>
</dbReference>
<keyword evidence="3 5" id="KW-0067">ATP-binding</keyword>
<dbReference type="Gene3D" id="3.40.50.300">
    <property type="entry name" value="P-loop containing nucleotide triphosphate hydrolases"/>
    <property type="match status" value="1"/>
</dbReference>
<name>A0A2D6YFI5_9DELT</name>
<dbReference type="FunFam" id="3.40.50.300:FF:000016">
    <property type="entry name" value="Oligopeptide ABC transporter ATP-binding component"/>
    <property type="match status" value="1"/>
</dbReference>
<accession>A0A2D6YFI5</accession>